<evidence type="ECO:0000313" key="2">
    <source>
        <dbReference type="Proteomes" id="UP000035681"/>
    </source>
</evidence>
<evidence type="ECO:0000313" key="3">
    <source>
        <dbReference type="WBParaSite" id="SSTP_0000469600.1"/>
    </source>
</evidence>
<organism evidence="3">
    <name type="scientific">Strongyloides stercoralis</name>
    <name type="common">Threadworm</name>
    <dbReference type="NCBI Taxonomy" id="6248"/>
    <lineage>
        <taxon>Eukaryota</taxon>
        <taxon>Metazoa</taxon>
        <taxon>Ecdysozoa</taxon>
        <taxon>Nematoda</taxon>
        <taxon>Chromadorea</taxon>
        <taxon>Rhabditida</taxon>
        <taxon>Tylenchina</taxon>
        <taxon>Panagrolaimomorpha</taxon>
        <taxon>Strongyloidoidea</taxon>
        <taxon>Strongyloididae</taxon>
        <taxon>Strongyloides</taxon>
    </lineage>
</organism>
<dbReference type="InterPro" id="IPR053164">
    <property type="entry name" value="IS1016-like_transposase"/>
</dbReference>
<dbReference type="Proteomes" id="UP000035681">
    <property type="component" value="Unplaced"/>
</dbReference>
<dbReference type="PANTHER" id="PTHR47163">
    <property type="entry name" value="DDE_TNP_IS1595 DOMAIN-CONTAINING PROTEIN"/>
    <property type="match status" value="1"/>
</dbReference>
<dbReference type="InterPro" id="IPR024445">
    <property type="entry name" value="Tnp_ISXO2-like"/>
</dbReference>
<evidence type="ECO:0000313" key="4">
    <source>
        <dbReference type="WBParaSite" id="TCONS_00015503.p1"/>
    </source>
</evidence>
<sequence length="319" mass="37177">MSYEETTAVKIIQHLKEFSVLFGFVKITMNLWSLPATEEQAINFLMEHGVLPKERYCKEGHLMKLYIGQRVQWNCNQRSCRKKIGLRNGTWLSDMKLNFVTVVRFIYCWSKEMVSVQFCEKELGMNYDTTVNWCSFMREVCVDSLERAESKKIGGPGTIVEVDESLLTKRKNNSGQVWIFGGLCRETGESFLVTIPDRKMETLTQVIKERIAEGSTIFSDSWRSDKTSELDAQGFHHFKVNHNYNFVDSESVDHTQIIKRMWGSAKWRNKKHRGSIKNALDSNLAEFMWRNIQKEKDIFLQILHDIAIFCPPEINMEST</sequence>
<dbReference type="WBParaSite" id="TCONS_00015503.p1">
    <property type="protein sequence ID" value="TCONS_00015503.p1"/>
    <property type="gene ID" value="XLOC_009905"/>
</dbReference>
<dbReference type="STRING" id="6248.A0A0K0E5B2"/>
<protein>
    <submittedName>
        <fullName evidence="3 4">DDE_Tnp_IS1595 domain-containing protein</fullName>
    </submittedName>
</protein>
<accession>A0A0K0E5B2</accession>
<evidence type="ECO:0000259" key="1">
    <source>
        <dbReference type="SMART" id="SM01126"/>
    </source>
</evidence>
<dbReference type="AlphaFoldDB" id="A0A0K0E5B2"/>
<proteinExistence type="predicted"/>
<name>A0A0K0E5B2_STRER</name>
<dbReference type="Pfam" id="PF12762">
    <property type="entry name" value="DDE_Tnp_IS1595"/>
    <property type="match status" value="1"/>
</dbReference>
<keyword evidence="2" id="KW-1185">Reference proteome</keyword>
<reference evidence="3" key="1">
    <citation type="submission" date="2015-08" db="UniProtKB">
        <authorList>
            <consortium name="WormBaseParasite"/>
        </authorList>
    </citation>
    <scope>IDENTIFICATION</scope>
</reference>
<dbReference type="SMART" id="SM01126">
    <property type="entry name" value="DDE_Tnp_IS1595"/>
    <property type="match status" value="1"/>
</dbReference>
<feature type="domain" description="ISXO2-like transposase" evidence="1">
    <location>
        <begin position="152"/>
        <end position="292"/>
    </location>
</feature>
<dbReference type="NCBIfam" id="NF033547">
    <property type="entry name" value="transpos_IS1595"/>
    <property type="match status" value="1"/>
</dbReference>
<dbReference type="PANTHER" id="PTHR47163:SF2">
    <property type="entry name" value="SI:DKEY-17M8.2"/>
    <property type="match status" value="1"/>
</dbReference>
<dbReference type="WBParaSite" id="SSTP_0000469600.1">
    <property type="protein sequence ID" value="SSTP_0000469600.1"/>
    <property type="gene ID" value="SSTP_0000469600"/>
</dbReference>